<gene>
    <name evidence="3" type="ordered locus">trd_1721</name>
</gene>
<evidence type="ECO:0000313" key="3">
    <source>
        <dbReference type="EMBL" id="ACM05826.1"/>
    </source>
</evidence>
<keyword evidence="1" id="KW-0812">Transmembrane</keyword>
<keyword evidence="4" id="KW-1185">Reference proteome</keyword>
<keyword evidence="1" id="KW-0472">Membrane</keyword>
<dbReference type="KEGG" id="tro:trd_1721"/>
<dbReference type="Pfam" id="PF12773">
    <property type="entry name" value="DZR"/>
    <property type="match status" value="1"/>
</dbReference>
<protein>
    <recommendedName>
        <fullName evidence="2">DZANK-type domain-containing protein</fullName>
    </recommendedName>
</protein>
<dbReference type="InterPro" id="IPR025874">
    <property type="entry name" value="DZR"/>
</dbReference>
<accession>B9L110</accession>
<keyword evidence="1" id="KW-1133">Transmembrane helix</keyword>
<dbReference type="STRING" id="309801.trd_1721"/>
<feature type="transmembrane region" description="Helical" evidence="1">
    <location>
        <begin position="181"/>
        <end position="199"/>
    </location>
</feature>
<dbReference type="eggNOG" id="ENOG5030TE0">
    <property type="taxonomic scope" value="Bacteria"/>
</dbReference>
<evidence type="ECO:0000259" key="2">
    <source>
        <dbReference type="Pfam" id="PF12773"/>
    </source>
</evidence>
<dbReference type="RefSeq" id="WP_015922663.1">
    <property type="nucleotide sequence ID" value="NC_011959.1"/>
</dbReference>
<proteinExistence type="predicted"/>
<dbReference type="HOGENOM" id="CLU_1354070_0_0_0"/>
<dbReference type="OrthoDB" id="164063at2"/>
<name>B9L110_THERP</name>
<dbReference type="EMBL" id="CP001275">
    <property type="protein sequence ID" value="ACM05826.1"/>
    <property type="molecule type" value="Genomic_DNA"/>
</dbReference>
<evidence type="ECO:0000313" key="4">
    <source>
        <dbReference type="Proteomes" id="UP000000447"/>
    </source>
</evidence>
<dbReference type="Proteomes" id="UP000000447">
    <property type="component" value="Chromosome"/>
</dbReference>
<organism evidence="3 4">
    <name type="scientific">Thermomicrobium roseum (strain ATCC 27502 / DSM 5159 / P-2)</name>
    <dbReference type="NCBI Taxonomy" id="309801"/>
    <lineage>
        <taxon>Bacteria</taxon>
        <taxon>Pseudomonadati</taxon>
        <taxon>Thermomicrobiota</taxon>
        <taxon>Thermomicrobia</taxon>
        <taxon>Thermomicrobiales</taxon>
        <taxon>Thermomicrobiaceae</taxon>
        <taxon>Thermomicrobium</taxon>
    </lineage>
</organism>
<feature type="domain" description="DZANK-type" evidence="2">
    <location>
        <begin position="3"/>
        <end position="52"/>
    </location>
</feature>
<evidence type="ECO:0000256" key="1">
    <source>
        <dbReference type="SAM" id="Phobius"/>
    </source>
</evidence>
<reference evidence="3 4" key="1">
    <citation type="journal article" date="2009" name="PLoS ONE">
        <title>Complete genome sequence of the aerobic CO-oxidizing thermophile Thermomicrobium roseum.</title>
        <authorList>
            <person name="Wu D."/>
            <person name="Raymond J."/>
            <person name="Wu M."/>
            <person name="Chatterji S."/>
            <person name="Ren Q."/>
            <person name="Graham J.E."/>
            <person name="Bryant D.A."/>
            <person name="Robb F."/>
            <person name="Colman A."/>
            <person name="Tallon L.J."/>
            <person name="Badger J.H."/>
            <person name="Madupu R."/>
            <person name="Ward N.L."/>
            <person name="Eisen J.A."/>
        </authorList>
    </citation>
    <scope>NUCLEOTIDE SEQUENCE [LARGE SCALE GENOMIC DNA]</scope>
    <source>
        <strain evidence="4">ATCC 27502 / DSM 5159 / P-2</strain>
    </source>
</reference>
<dbReference type="AlphaFoldDB" id="B9L110"/>
<sequence>MYCPQCGQRIGEGRDTCPICGAAIGEPVAGTGVCSSCGALRAPEDTYCRQCGNLLPFDLSALEQLELAPGESLGEVPIPEWLRAEEPGTPGSELQLLSDLDLPEWLREPTESAAEAPPLPTTAAFVVPPVVLAWSQPIASETADPSLFEPLPPLLLPVAPALGRVAAAAAEPAGDRRLVRIALFLALAVLIGVVLYILWQSR</sequence>